<gene>
    <name evidence="4" type="primary">srrA_3</name>
    <name evidence="4" type="ORF">DSM109990_03500</name>
</gene>
<dbReference type="RefSeq" id="WP_243263315.1">
    <property type="nucleotide sequence ID" value="NZ_CP085145.1"/>
</dbReference>
<proteinExistence type="predicted"/>
<dbReference type="CDD" id="cd17574">
    <property type="entry name" value="REC_OmpR"/>
    <property type="match status" value="1"/>
</dbReference>
<dbReference type="InterPro" id="IPR050595">
    <property type="entry name" value="Bact_response_regulator"/>
</dbReference>
<feature type="modified residue" description="4-aspartylphosphate" evidence="2">
    <location>
        <position position="54"/>
    </location>
</feature>
<dbReference type="Proteomes" id="UP000831019">
    <property type="component" value="Plasmid pDSM109990_a"/>
</dbReference>
<organism evidence="4 5">
    <name type="scientific">Sulfitobacter dubius</name>
    <dbReference type="NCBI Taxonomy" id="218673"/>
    <lineage>
        <taxon>Bacteria</taxon>
        <taxon>Pseudomonadati</taxon>
        <taxon>Pseudomonadota</taxon>
        <taxon>Alphaproteobacteria</taxon>
        <taxon>Rhodobacterales</taxon>
        <taxon>Roseobacteraceae</taxon>
        <taxon>Sulfitobacter</taxon>
    </lineage>
</organism>
<sequence>MKILAVDDNPFILEFLPAILQGTDFANVTVAASGKEALAIIEASAQPFDCLLLDIVMPFMDGITLCRKIRAISSYRTTPIIMLTLKSDAISIEQAFAAGANDYIVKPFEVREVERRLRVIQRLLDSSEVALRLDPKLMFTGGHQGQHDFALEDPVHVLGVPQLVPPFSLGNYLSQLSRKHLNICHVFCAQIEDIATLYSGGSSREYAMAIANVSGAISRVVDCPQLLMAHFGGGTILCIVTGDSLPGWPQIEELVLAELQIMGPWGEDANHAPITLSIGRPVRPNANRTQRVRNTFNRAIDRTAGRQISKNNASISHTSAVSSAR</sequence>
<keyword evidence="5" id="KW-1185">Reference proteome</keyword>
<dbReference type="Gene3D" id="3.40.50.2300">
    <property type="match status" value="1"/>
</dbReference>
<geneLocation type="plasmid" evidence="4 5">
    <name>pDSM109990_a</name>
</geneLocation>
<keyword evidence="4" id="KW-0614">Plasmid</keyword>
<evidence type="ECO:0000313" key="5">
    <source>
        <dbReference type="Proteomes" id="UP000831019"/>
    </source>
</evidence>
<dbReference type="EMBL" id="CP085145">
    <property type="protein sequence ID" value="UOA16616.1"/>
    <property type="molecule type" value="Genomic_DNA"/>
</dbReference>
<reference evidence="5" key="1">
    <citation type="journal article" date="2022" name="Microorganisms">
        <title>Beyond the ABCs#Discovery of Three New Plasmid Types in Rhodobacterales (RepQ, RepY, RepW).</title>
        <authorList>
            <person name="Freese H.M."/>
            <person name="Ringel V."/>
            <person name="Overmann J."/>
            <person name="Petersen J."/>
        </authorList>
    </citation>
    <scope>NUCLEOTIDE SEQUENCE [LARGE SCALE GENOMIC DNA]</scope>
    <source>
        <strain evidence="5">DSM 109990</strain>
        <plasmid evidence="5">pDSM109990_a</plasmid>
    </source>
</reference>
<keyword evidence="1 2" id="KW-0597">Phosphoprotein</keyword>
<dbReference type="PANTHER" id="PTHR44591">
    <property type="entry name" value="STRESS RESPONSE REGULATOR PROTEIN 1"/>
    <property type="match status" value="1"/>
</dbReference>
<feature type="domain" description="Response regulatory" evidence="3">
    <location>
        <begin position="2"/>
        <end position="121"/>
    </location>
</feature>
<dbReference type="SUPFAM" id="SSF52172">
    <property type="entry name" value="CheY-like"/>
    <property type="match status" value="1"/>
</dbReference>
<name>A0ABY3ZSF1_9RHOB</name>
<dbReference type="SMART" id="SM00448">
    <property type="entry name" value="REC"/>
    <property type="match status" value="1"/>
</dbReference>
<protein>
    <submittedName>
        <fullName evidence="4">Transcriptional regulatory protein SrrA</fullName>
    </submittedName>
</protein>
<dbReference type="InterPro" id="IPR001789">
    <property type="entry name" value="Sig_transdc_resp-reg_receiver"/>
</dbReference>
<evidence type="ECO:0000259" key="3">
    <source>
        <dbReference type="PROSITE" id="PS50110"/>
    </source>
</evidence>
<evidence type="ECO:0000256" key="1">
    <source>
        <dbReference type="ARBA" id="ARBA00022553"/>
    </source>
</evidence>
<dbReference type="PANTHER" id="PTHR44591:SF3">
    <property type="entry name" value="RESPONSE REGULATORY DOMAIN-CONTAINING PROTEIN"/>
    <property type="match status" value="1"/>
</dbReference>
<dbReference type="Pfam" id="PF00072">
    <property type="entry name" value="Response_reg"/>
    <property type="match status" value="1"/>
</dbReference>
<accession>A0ABY3ZSF1</accession>
<dbReference type="PROSITE" id="PS50110">
    <property type="entry name" value="RESPONSE_REGULATORY"/>
    <property type="match status" value="1"/>
</dbReference>
<dbReference type="InterPro" id="IPR011006">
    <property type="entry name" value="CheY-like_superfamily"/>
</dbReference>
<evidence type="ECO:0000256" key="2">
    <source>
        <dbReference type="PROSITE-ProRule" id="PRU00169"/>
    </source>
</evidence>
<evidence type="ECO:0000313" key="4">
    <source>
        <dbReference type="EMBL" id="UOA16616.1"/>
    </source>
</evidence>